<dbReference type="Pfam" id="PF10531">
    <property type="entry name" value="SLBB"/>
    <property type="match status" value="1"/>
</dbReference>
<protein>
    <submittedName>
        <fullName evidence="4">FIG123464: Polysaccharide export protein</fullName>
    </submittedName>
</protein>
<dbReference type="InterPro" id="IPR049712">
    <property type="entry name" value="Poly_export"/>
</dbReference>
<dbReference type="NCBIfam" id="TIGR03027">
    <property type="entry name" value="pepcterm_export"/>
    <property type="match status" value="1"/>
</dbReference>
<dbReference type="PANTHER" id="PTHR33619">
    <property type="entry name" value="POLYSACCHARIDE EXPORT PROTEIN GFCE-RELATED"/>
    <property type="match status" value="1"/>
</dbReference>
<keyword evidence="1" id="KW-0732">Signal</keyword>
<dbReference type="InterPro" id="IPR003715">
    <property type="entry name" value="Poly_export_N"/>
</dbReference>
<evidence type="ECO:0000313" key="4">
    <source>
        <dbReference type="EMBL" id="VAW64744.1"/>
    </source>
</evidence>
<dbReference type="InterPro" id="IPR017477">
    <property type="entry name" value="PEP-CTERM_polysacc_export"/>
</dbReference>
<evidence type="ECO:0000256" key="1">
    <source>
        <dbReference type="ARBA" id="ARBA00022729"/>
    </source>
</evidence>
<accession>A0A3B0Y848</accession>
<dbReference type="PANTHER" id="PTHR33619:SF3">
    <property type="entry name" value="POLYSACCHARIDE EXPORT PROTEIN GFCE-RELATED"/>
    <property type="match status" value="1"/>
</dbReference>
<reference evidence="4" key="1">
    <citation type="submission" date="2018-06" db="EMBL/GenBank/DDBJ databases">
        <authorList>
            <person name="Zhirakovskaya E."/>
        </authorList>
    </citation>
    <scope>NUCLEOTIDE SEQUENCE</scope>
</reference>
<dbReference type="Gene3D" id="3.30.1950.10">
    <property type="entry name" value="wza like domain"/>
    <property type="match status" value="1"/>
</dbReference>
<dbReference type="InterPro" id="IPR019554">
    <property type="entry name" value="Soluble_ligand-bd"/>
</dbReference>
<gene>
    <name evidence="4" type="ORF">MNBD_GAMMA11-1322</name>
</gene>
<dbReference type="EMBL" id="UOFG01000238">
    <property type="protein sequence ID" value="VAW64744.1"/>
    <property type="molecule type" value="Genomic_DNA"/>
</dbReference>
<feature type="domain" description="Soluble ligand binding" evidence="3">
    <location>
        <begin position="128"/>
        <end position="179"/>
    </location>
</feature>
<dbReference type="AlphaFoldDB" id="A0A3B0Y848"/>
<name>A0A3B0Y848_9ZZZZ</name>
<evidence type="ECO:0000259" key="2">
    <source>
        <dbReference type="Pfam" id="PF02563"/>
    </source>
</evidence>
<proteinExistence type="predicted"/>
<sequence>MIKAFMAKLTTFYVLFLISGCASDAHISVNSDMLNQGKTSETISEYRLGVDDTVNINVWRNAELSVSVPIRPDGKISMPLIGDVKAAGYTPEQVSLAIQNKLKNYVRDPNVTLMVTGLRSHEYLTRLRITGAVANPSSLNYRQGMTVLDAILAAGSVNDFAAPNSTKLYREINGKIRVISIYLDDILNKGRLETNIQLRPGDILTVPERLF</sequence>
<dbReference type="Gene3D" id="3.10.560.10">
    <property type="entry name" value="Outer membrane lipoprotein wza domain like"/>
    <property type="match status" value="1"/>
</dbReference>
<organism evidence="4">
    <name type="scientific">hydrothermal vent metagenome</name>
    <dbReference type="NCBI Taxonomy" id="652676"/>
    <lineage>
        <taxon>unclassified sequences</taxon>
        <taxon>metagenomes</taxon>
        <taxon>ecological metagenomes</taxon>
    </lineage>
</organism>
<dbReference type="GO" id="GO:0015159">
    <property type="term" value="F:polysaccharide transmembrane transporter activity"/>
    <property type="evidence" value="ECO:0007669"/>
    <property type="project" value="InterPro"/>
</dbReference>
<dbReference type="PROSITE" id="PS51257">
    <property type="entry name" value="PROKAR_LIPOPROTEIN"/>
    <property type="match status" value="1"/>
</dbReference>
<feature type="domain" description="Polysaccharide export protein N-terminal" evidence="2">
    <location>
        <begin position="44"/>
        <end position="115"/>
    </location>
</feature>
<evidence type="ECO:0000259" key="3">
    <source>
        <dbReference type="Pfam" id="PF10531"/>
    </source>
</evidence>
<dbReference type="Pfam" id="PF02563">
    <property type="entry name" value="Poly_export"/>
    <property type="match status" value="1"/>
</dbReference>